<evidence type="ECO:0000313" key="2">
    <source>
        <dbReference type="Proteomes" id="UP001373714"/>
    </source>
</evidence>
<reference evidence="1 2" key="1">
    <citation type="submission" date="2019-10" db="EMBL/GenBank/DDBJ databases">
        <authorList>
            <person name="Palmer J.M."/>
        </authorList>
    </citation>
    <scope>NUCLEOTIDE SEQUENCE [LARGE SCALE GENOMIC DNA]</scope>
    <source>
        <strain evidence="1 2">TWF730</strain>
    </source>
</reference>
<dbReference type="EMBL" id="JAVHNS010000012">
    <property type="protein sequence ID" value="KAK6338200.1"/>
    <property type="molecule type" value="Genomic_DNA"/>
</dbReference>
<dbReference type="Proteomes" id="UP001373714">
    <property type="component" value="Unassembled WGS sequence"/>
</dbReference>
<dbReference type="AlphaFoldDB" id="A0AAV9UDW7"/>
<protein>
    <submittedName>
        <fullName evidence="1">Uncharacterized protein</fullName>
    </submittedName>
</protein>
<sequence>MFKLNILKRDRVEDDFEEPMPMPLPSPPSYDDINNSDSNGYVAIWNDSPVVKPLANQLIPREARITDTRIPNLRVLGQPPKSAMKGSRNFSDKLLLDNDYDNEEEQEKENIVVKEVPPKIEMSVKRTMEIRHRRLLEEMANDCSREPSDRKEWGYWFEAYTKGHYNMSHPPQTPPREPSLSWIITPFPADEHERLNSLNRYDVSQASHIEGDLRTVLRAAATTLKAEFASISFVDYESETYILNHPIRM</sequence>
<proteinExistence type="predicted"/>
<organism evidence="1 2">
    <name type="scientific">Orbilia blumenaviensis</name>
    <dbReference type="NCBI Taxonomy" id="1796055"/>
    <lineage>
        <taxon>Eukaryota</taxon>
        <taxon>Fungi</taxon>
        <taxon>Dikarya</taxon>
        <taxon>Ascomycota</taxon>
        <taxon>Pezizomycotina</taxon>
        <taxon>Orbiliomycetes</taxon>
        <taxon>Orbiliales</taxon>
        <taxon>Orbiliaceae</taxon>
        <taxon>Orbilia</taxon>
    </lineage>
</organism>
<evidence type="ECO:0000313" key="1">
    <source>
        <dbReference type="EMBL" id="KAK6338200.1"/>
    </source>
</evidence>
<name>A0AAV9UDW7_9PEZI</name>
<comment type="caution">
    <text evidence="1">The sequence shown here is derived from an EMBL/GenBank/DDBJ whole genome shotgun (WGS) entry which is preliminary data.</text>
</comment>
<keyword evidence="2" id="KW-1185">Reference proteome</keyword>
<gene>
    <name evidence="1" type="ORF">TWF730_002274</name>
</gene>
<accession>A0AAV9UDW7</accession>